<evidence type="ECO:0000256" key="7">
    <source>
        <dbReference type="SAM" id="Phobius"/>
    </source>
</evidence>
<evidence type="ECO:0000313" key="9">
    <source>
        <dbReference type="EMBL" id="THY31170.1"/>
    </source>
</evidence>
<feature type="domain" description="Major facilitator superfamily (MFS) profile" evidence="8">
    <location>
        <begin position="55"/>
        <end position="497"/>
    </location>
</feature>
<evidence type="ECO:0000256" key="6">
    <source>
        <dbReference type="ARBA" id="ARBA00023136"/>
    </source>
</evidence>
<feature type="transmembrane region" description="Helical" evidence="7">
    <location>
        <begin position="375"/>
        <end position="397"/>
    </location>
</feature>
<evidence type="ECO:0000256" key="5">
    <source>
        <dbReference type="ARBA" id="ARBA00022989"/>
    </source>
</evidence>
<dbReference type="Gene3D" id="1.20.1250.20">
    <property type="entry name" value="MFS general substrate transporter like domains"/>
    <property type="match status" value="1"/>
</dbReference>
<feature type="transmembrane region" description="Helical" evidence="7">
    <location>
        <begin position="48"/>
        <end position="68"/>
    </location>
</feature>
<feature type="transmembrane region" description="Helical" evidence="7">
    <location>
        <begin position="93"/>
        <end position="113"/>
    </location>
</feature>
<keyword evidence="6 7" id="KW-0472">Membrane</keyword>
<name>A0A4S9LNS5_AURPU</name>
<dbReference type="InterPro" id="IPR020846">
    <property type="entry name" value="MFS_dom"/>
</dbReference>
<dbReference type="FunFam" id="1.20.1250.20:FF:000217">
    <property type="entry name" value="MFS lactose permease, putative"/>
    <property type="match status" value="1"/>
</dbReference>
<feature type="transmembrane region" description="Helical" evidence="7">
    <location>
        <begin position="445"/>
        <end position="463"/>
    </location>
</feature>
<protein>
    <submittedName>
        <fullName evidence="9">General substrate transporter</fullName>
    </submittedName>
</protein>
<gene>
    <name evidence="9" type="ORF">D6D01_02993</name>
</gene>
<dbReference type="InterPro" id="IPR005828">
    <property type="entry name" value="MFS_sugar_transport-like"/>
</dbReference>
<feature type="transmembrane region" description="Helical" evidence="7">
    <location>
        <begin position="409"/>
        <end position="433"/>
    </location>
</feature>
<comment type="subcellular location">
    <subcellularLocation>
        <location evidence="1">Membrane</location>
        <topology evidence="1">Multi-pass membrane protein</topology>
    </subcellularLocation>
</comment>
<dbReference type="NCBIfam" id="TIGR00879">
    <property type="entry name" value="SP"/>
    <property type="match status" value="1"/>
</dbReference>
<keyword evidence="4 7" id="KW-0812">Transmembrane</keyword>
<evidence type="ECO:0000313" key="10">
    <source>
        <dbReference type="Proteomes" id="UP000306584"/>
    </source>
</evidence>
<dbReference type="EMBL" id="QZBD01000076">
    <property type="protein sequence ID" value="THY31170.1"/>
    <property type="molecule type" value="Genomic_DNA"/>
</dbReference>
<dbReference type="Proteomes" id="UP000306584">
    <property type="component" value="Unassembled WGS sequence"/>
</dbReference>
<evidence type="ECO:0000256" key="3">
    <source>
        <dbReference type="ARBA" id="ARBA00022448"/>
    </source>
</evidence>
<sequence>MTMDEKYASQGVEKVDTLDSDEHIETIEGSTAFNDALMREHPTLMSSATLMLFGCTLLGFLCQTMNGYDGSLLNGLLANPEFKSYFHGSNSGIWAGIVSSMYQIGGVVALPFVGPAIDGFGRRKGMFIGAFIIAVGTIISGTTFMDRNLKQFIGGRFVLGFGVSIASSAGPIYVVEMSHPAYRGKVTAFCNTFWFTGNIVAAGAVRGALNLSGNASWILPVWLQMACPVIICLFCWFVPESPRWLYVNNKQDTARATLTKWHGQGNPDSAWVRLQLAEYEECLNMDGADKRYWDYSALFKNRSSRYRLACNCAFSCFGQWAGNAVLSYFISAVLDTAGYHKAIEQTNINLGYACFQFVFALVGSTFVDRFGRRKLMIGAMSGCAVVWIGMTTASGLFKETENPAAAKATVAMIFMFGAIFSFGITPLQALYPVEVLSFEMRAKGMAFSSLAVNAGGLLNQFAWPVSLKNIGWKTYIIFIIWCSAQAVIMYFFFPETRNRTLEELDAIFEAPSPVKKSLEKKQVIVSEQNGVTAIEKADTSNFKNAWNRPEEQKTISIIQGLLDGTVESGTAAHDIASTYHPRLLKGEKVSYYPFTLLSLAIVHPTTTFKNFEDIVQMLMHISKLPDVIVDGKPLKEKSRTYWHDIPKFSFQFSQTALTVNIIENIDLGHGTVTWHEQVQQYLSASTFASLYLRALSPALSPIEFKSMQTQALLCLSNALEVSTNSFPQLRRAGIYIPAASACLIHSAPLIWSFCKTKEKYQGERIWKQWVGGSDGSEPLWTGDDGFSVQRWGFWKERLGDLAGLKRRMFAGRVIDGIVMHARMAGRAMEEVEQKDGILLDGVSLLYEHGD</sequence>
<dbReference type="PROSITE" id="PS50850">
    <property type="entry name" value="MFS"/>
    <property type="match status" value="1"/>
</dbReference>
<dbReference type="Pfam" id="PF00083">
    <property type="entry name" value="Sugar_tr"/>
    <property type="match status" value="1"/>
</dbReference>
<reference evidence="9 10" key="1">
    <citation type="submission" date="2018-10" db="EMBL/GenBank/DDBJ databases">
        <title>Fifty Aureobasidium pullulans genomes reveal a recombining polyextremotolerant generalist.</title>
        <authorList>
            <person name="Gostincar C."/>
            <person name="Turk M."/>
            <person name="Zajc J."/>
            <person name="Gunde-Cimerman N."/>
        </authorList>
    </citation>
    <scope>NUCLEOTIDE SEQUENCE [LARGE SCALE GENOMIC DNA]</scope>
    <source>
        <strain evidence="9 10">EXF-6604</strain>
    </source>
</reference>
<accession>A0A4S9LNS5</accession>
<feature type="transmembrane region" description="Helical" evidence="7">
    <location>
        <begin position="157"/>
        <end position="174"/>
    </location>
</feature>
<dbReference type="InterPro" id="IPR003663">
    <property type="entry name" value="Sugar/inositol_transpt"/>
</dbReference>
<comment type="caution">
    <text evidence="9">The sequence shown here is derived from an EMBL/GenBank/DDBJ whole genome shotgun (WGS) entry which is preliminary data.</text>
</comment>
<evidence type="ECO:0000256" key="4">
    <source>
        <dbReference type="ARBA" id="ARBA00022692"/>
    </source>
</evidence>
<keyword evidence="5 7" id="KW-1133">Transmembrane helix</keyword>
<dbReference type="PROSITE" id="PS00216">
    <property type="entry name" value="SUGAR_TRANSPORT_1"/>
    <property type="match status" value="2"/>
</dbReference>
<dbReference type="GO" id="GO:0016020">
    <property type="term" value="C:membrane"/>
    <property type="evidence" value="ECO:0007669"/>
    <property type="project" value="UniProtKB-SubCell"/>
</dbReference>
<dbReference type="SUPFAM" id="SSF103473">
    <property type="entry name" value="MFS general substrate transporter"/>
    <property type="match status" value="1"/>
</dbReference>
<dbReference type="PANTHER" id="PTHR48022">
    <property type="entry name" value="PLASTIDIC GLUCOSE TRANSPORTER 4"/>
    <property type="match status" value="1"/>
</dbReference>
<organism evidence="9 10">
    <name type="scientific">Aureobasidium pullulans</name>
    <name type="common">Black yeast</name>
    <name type="synonym">Pullularia pullulans</name>
    <dbReference type="NCBI Taxonomy" id="5580"/>
    <lineage>
        <taxon>Eukaryota</taxon>
        <taxon>Fungi</taxon>
        <taxon>Dikarya</taxon>
        <taxon>Ascomycota</taxon>
        <taxon>Pezizomycotina</taxon>
        <taxon>Dothideomycetes</taxon>
        <taxon>Dothideomycetidae</taxon>
        <taxon>Dothideales</taxon>
        <taxon>Saccotheciaceae</taxon>
        <taxon>Aureobasidium</taxon>
    </lineage>
</organism>
<feature type="transmembrane region" description="Helical" evidence="7">
    <location>
        <begin position="186"/>
        <end position="205"/>
    </location>
</feature>
<dbReference type="AlphaFoldDB" id="A0A4S9LNS5"/>
<feature type="transmembrane region" description="Helical" evidence="7">
    <location>
        <begin position="475"/>
        <end position="493"/>
    </location>
</feature>
<dbReference type="InterPro" id="IPR050360">
    <property type="entry name" value="MFS_Sugar_Transporters"/>
</dbReference>
<dbReference type="InterPro" id="IPR022085">
    <property type="entry name" value="OpdG"/>
</dbReference>
<evidence type="ECO:0000256" key="2">
    <source>
        <dbReference type="ARBA" id="ARBA00010992"/>
    </source>
</evidence>
<dbReference type="GO" id="GO:0005351">
    <property type="term" value="F:carbohydrate:proton symporter activity"/>
    <property type="evidence" value="ECO:0007669"/>
    <property type="project" value="TreeGrafter"/>
</dbReference>
<comment type="similarity">
    <text evidence="2">Belongs to the major facilitator superfamily. Sugar transporter (TC 2.A.1.1) family.</text>
</comment>
<dbReference type="InterPro" id="IPR005829">
    <property type="entry name" value="Sugar_transporter_CS"/>
</dbReference>
<feature type="transmembrane region" description="Helical" evidence="7">
    <location>
        <begin position="217"/>
        <end position="238"/>
    </location>
</feature>
<feature type="transmembrane region" description="Helical" evidence="7">
    <location>
        <begin position="350"/>
        <end position="368"/>
    </location>
</feature>
<dbReference type="InterPro" id="IPR036259">
    <property type="entry name" value="MFS_trans_sf"/>
</dbReference>
<dbReference type="Pfam" id="PF12311">
    <property type="entry name" value="DUF3632"/>
    <property type="match status" value="1"/>
</dbReference>
<feature type="transmembrane region" description="Helical" evidence="7">
    <location>
        <begin position="125"/>
        <end position="145"/>
    </location>
</feature>
<keyword evidence="3" id="KW-0813">Transport</keyword>
<evidence type="ECO:0000259" key="8">
    <source>
        <dbReference type="PROSITE" id="PS50850"/>
    </source>
</evidence>
<evidence type="ECO:0000256" key="1">
    <source>
        <dbReference type="ARBA" id="ARBA00004141"/>
    </source>
</evidence>
<dbReference type="PANTHER" id="PTHR48022:SF13">
    <property type="entry name" value="MAJOR FACILITATOR SUPERFAMILY (MFS) PROFILE DOMAIN-CONTAINING PROTEIN"/>
    <property type="match status" value="1"/>
</dbReference>
<proteinExistence type="inferred from homology"/>